<dbReference type="GO" id="GO:0000786">
    <property type="term" value="C:nucleosome"/>
    <property type="evidence" value="ECO:0007669"/>
    <property type="project" value="InterPro"/>
</dbReference>
<feature type="compositionally biased region" description="Low complexity" evidence="1">
    <location>
        <begin position="134"/>
        <end position="149"/>
    </location>
</feature>
<dbReference type="SMART" id="SM00414">
    <property type="entry name" value="H2A"/>
    <property type="match status" value="1"/>
</dbReference>
<dbReference type="AlphaFoldDB" id="A0AAN7YRQ4"/>
<dbReference type="InterPro" id="IPR002119">
    <property type="entry name" value="Histone_H2A"/>
</dbReference>
<feature type="compositionally biased region" description="Basic and acidic residues" evidence="1">
    <location>
        <begin position="150"/>
        <end position="173"/>
    </location>
</feature>
<feature type="domain" description="Core Histone H2A/H2B/H3" evidence="2">
    <location>
        <begin position="236"/>
        <end position="317"/>
    </location>
</feature>
<name>A0AAN7YRQ4_9MYCE</name>
<feature type="region of interest" description="Disordered" evidence="1">
    <location>
        <begin position="1"/>
        <end position="21"/>
    </location>
</feature>
<feature type="compositionally biased region" description="Acidic residues" evidence="1">
    <location>
        <begin position="175"/>
        <end position="187"/>
    </location>
</feature>
<feature type="compositionally biased region" description="Polar residues" evidence="1">
    <location>
        <begin position="191"/>
        <end position="208"/>
    </location>
</feature>
<dbReference type="Pfam" id="PF00125">
    <property type="entry name" value="Histone"/>
    <property type="match status" value="1"/>
</dbReference>
<evidence type="ECO:0000313" key="3">
    <source>
        <dbReference type="EMBL" id="KAK5581944.1"/>
    </source>
</evidence>
<dbReference type="PANTHER" id="PTHR23430">
    <property type="entry name" value="HISTONE H2A"/>
    <property type="match status" value="1"/>
</dbReference>
<dbReference type="GO" id="GO:0046982">
    <property type="term" value="F:protein heterodimerization activity"/>
    <property type="evidence" value="ECO:0007669"/>
    <property type="project" value="InterPro"/>
</dbReference>
<dbReference type="Gene3D" id="1.10.20.10">
    <property type="entry name" value="Histone, subunit A"/>
    <property type="match status" value="1"/>
</dbReference>
<reference evidence="3 4" key="1">
    <citation type="submission" date="2023-11" db="EMBL/GenBank/DDBJ databases">
        <title>Dfirmibasis_genome.</title>
        <authorList>
            <person name="Edelbroek B."/>
            <person name="Kjellin J."/>
            <person name="Jerlstrom-Hultqvist J."/>
            <person name="Soderbom F."/>
        </authorList>
    </citation>
    <scope>NUCLEOTIDE SEQUENCE [LARGE SCALE GENOMIC DNA]</scope>
    <source>
        <strain evidence="3 4">TNS-C-14</strain>
    </source>
</reference>
<accession>A0AAN7YRQ4</accession>
<evidence type="ECO:0000259" key="2">
    <source>
        <dbReference type="Pfam" id="PF00125"/>
    </source>
</evidence>
<gene>
    <name evidence="3" type="ORF">RB653_003525</name>
</gene>
<feature type="compositionally biased region" description="Low complexity" evidence="1">
    <location>
        <begin position="220"/>
        <end position="230"/>
    </location>
</feature>
<dbReference type="CDD" id="cd00074">
    <property type="entry name" value="HFD_H2A"/>
    <property type="match status" value="1"/>
</dbReference>
<dbReference type="GO" id="GO:0003677">
    <property type="term" value="F:DNA binding"/>
    <property type="evidence" value="ECO:0007669"/>
    <property type="project" value="InterPro"/>
</dbReference>
<sequence length="337" mass="38479">MSGSPKVKKTSTNQSPQSTSLWANVIYQINTQSRQLMKERISLSSPSPSSKKLNSSNNISNSPIPMWRDYNNNNNNNYDNDDDNGFSNSGYDDDYDTQSENHSSIQTESVINSSPILSSSTFTIEQDTQKKNSTITTTTTTTTTINQENNKNKMAENEKENENGNEKENKNGNDSESESEYLEENYSDSDTTTNNFIADNDYNDSNLFTREESEDEIENETTTTTNTSQESNKKPRKLRKPRQSISTKSGLIFPVSRVHSILKSNKFFQIKRISKDSTVYLTAVLQYLCEELLISSIQYCIDMKKKRIGRRDILKTIELDNEYRLLFDNLIVNSDSF</sequence>
<comment type="caution">
    <text evidence="3">The sequence shown here is derived from an EMBL/GenBank/DDBJ whole genome shotgun (WGS) entry which is preliminary data.</text>
</comment>
<feature type="compositionally biased region" description="Low complexity" evidence="1">
    <location>
        <begin position="109"/>
        <end position="120"/>
    </location>
</feature>
<dbReference type="InterPro" id="IPR007125">
    <property type="entry name" value="H2A/H2B/H3"/>
</dbReference>
<keyword evidence="4" id="KW-1185">Reference proteome</keyword>
<feature type="compositionally biased region" description="Polar residues" evidence="1">
    <location>
        <begin position="10"/>
        <end position="21"/>
    </location>
</feature>
<dbReference type="Proteomes" id="UP001344447">
    <property type="component" value="Unassembled WGS sequence"/>
</dbReference>
<dbReference type="EMBL" id="JAVFKY010000001">
    <property type="protein sequence ID" value="KAK5581944.1"/>
    <property type="molecule type" value="Genomic_DNA"/>
</dbReference>
<dbReference type="SUPFAM" id="SSF47113">
    <property type="entry name" value="Histone-fold"/>
    <property type="match status" value="1"/>
</dbReference>
<feature type="compositionally biased region" description="Low complexity" evidence="1">
    <location>
        <begin position="42"/>
        <end position="78"/>
    </location>
</feature>
<dbReference type="GO" id="GO:0030527">
    <property type="term" value="F:structural constituent of chromatin"/>
    <property type="evidence" value="ECO:0007669"/>
    <property type="project" value="InterPro"/>
</dbReference>
<feature type="region of interest" description="Disordered" evidence="1">
    <location>
        <begin position="39"/>
        <end position="245"/>
    </location>
</feature>
<evidence type="ECO:0000256" key="1">
    <source>
        <dbReference type="SAM" id="MobiDB-lite"/>
    </source>
</evidence>
<evidence type="ECO:0000313" key="4">
    <source>
        <dbReference type="Proteomes" id="UP001344447"/>
    </source>
</evidence>
<protein>
    <recommendedName>
        <fullName evidence="2">Core Histone H2A/H2B/H3 domain-containing protein</fullName>
    </recommendedName>
</protein>
<organism evidence="3 4">
    <name type="scientific">Dictyostelium firmibasis</name>
    <dbReference type="NCBI Taxonomy" id="79012"/>
    <lineage>
        <taxon>Eukaryota</taxon>
        <taxon>Amoebozoa</taxon>
        <taxon>Evosea</taxon>
        <taxon>Eumycetozoa</taxon>
        <taxon>Dictyostelia</taxon>
        <taxon>Dictyosteliales</taxon>
        <taxon>Dictyosteliaceae</taxon>
        <taxon>Dictyostelium</taxon>
    </lineage>
</organism>
<feature type="compositionally biased region" description="Polar residues" evidence="1">
    <location>
        <begin position="98"/>
        <end position="108"/>
    </location>
</feature>
<dbReference type="InterPro" id="IPR009072">
    <property type="entry name" value="Histone-fold"/>
</dbReference>
<proteinExistence type="predicted"/>